<reference evidence="1 2" key="1">
    <citation type="submission" date="2018-03" db="EMBL/GenBank/DDBJ databases">
        <title>Aquarubrobacter algicola gen. nov., sp. nov., a novel actinobacterium isolated from shallow eutrophic lake during the end of cyanobacterial harmful algal blooms.</title>
        <authorList>
            <person name="Chun S.J."/>
        </authorList>
    </citation>
    <scope>NUCLEOTIDE SEQUENCE [LARGE SCALE GENOMIC DNA]</scope>
    <source>
        <strain evidence="1 2">Seoho-28</strain>
    </source>
</reference>
<proteinExistence type="predicted"/>
<name>A0A2T4UN80_9ACTN</name>
<accession>A0A2T4UN80</accession>
<dbReference type="OrthoDB" id="7580644at2"/>
<gene>
    <name evidence="1" type="ORF">C7Y72_03285</name>
</gene>
<organism evidence="1 2">
    <name type="scientific">Paraconexibacter algicola</name>
    <dbReference type="NCBI Taxonomy" id="2133960"/>
    <lineage>
        <taxon>Bacteria</taxon>
        <taxon>Bacillati</taxon>
        <taxon>Actinomycetota</taxon>
        <taxon>Thermoleophilia</taxon>
        <taxon>Solirubrobacterales</taxon>
        <taxon>Paraconexibacteraceae</taxon>
        <taxon>Paraconexibacter</taxon>
    </lineage>
</organism>
<evidence type="ECO:0000313" key="2">
    <source>
        <dbReference type="Proteomes" id="UP000240739"/>
    </source>
</evidence>
<dbReference type="AlphaFoldDB" id="A0A2T4UN80"/>
<dbReference type="EMBL" id="PYYB01000001">
    <property type="protein sequence ID" value="PTL60695.1"/>
    <property type="molecule type" value="Genomic_DNA"/>
</dbReference>
<keyword evidence="2" id="KW-1185">Reference proteome</keyword>
<evidence type="ECO:0000313" key="1">
    <source>
        <dbReference type="EMBL" id="PTL60695.1"/>
    </source>
</evidence>
<comment type="caution">
    <text evidence="1">The sequence shown here is derived from an EMBL/GenBank/DDBJ whole genome shotgun (WGS) entry which is preliminary data.</text>
</comment>
<protein>
    <submittedName>
        <fullName evidence="1">Uncharacterized protein</fullName>
    </submittedName>
</protein>
<dbReference type="Proteomes" id="UP000240739">
    <property type="component" value="Unassembled WGS sequence"/>
</dbReference>
<sequence length="103" mass="10679">MALLGAGLPVAAAIYPAARSGDRHGHHARREVAALAAYSAWVLASSRADRDRAARLLAAGWASHAAFDALHDGGGHSLIPAWYPALCAGYDVVIAAGLLQRRA</sequence>